<dbReference type="Proteomes" id="UP000566819">
    <property type="component" value="Unassembled WGS sequence"/>
</dbReference>
<sequence length="211" mass="24010">MGFFSLSLKSKKSVKEEARPKRKESRVKRPRPQSAPLFPPSDPSPVSYPPPAERTLIQYGPQNQHREQSRDHIAAGPSQEYLQPEANISTTNLSTTSTLLPTPNKRYSTPEMTYEAFLSQAREDERRRAERRAREEAMVMAWIAAEERRIAAESASRSWPNDPWRGGFGPSDAERAARRVKDREARGLRPRREGSGSDGVRGWLERNRLIG</sequence>
<feature type="region of interest" description="Disordered" evidence="1">
    <location>
        <begin position="154"/>
        <end position="211"/>
    </location>
</feature>
<feature type="compositionally biased region" description="Basic and acidic residues" evidence="1">
    <location>
        <begin position="172"/>
        <end position="195"/>
    </location>
</feature>
<evidence type="ECO:0000256" key="1">
    <source>
        <dbReference type="SAM" id="MobiDB-lite"/>
    </source>
</evidence>
<evidence type="ECO:0000313" key="2">
    <source>
        <dbReference type="EMBL" id="KAF4624787.1"/>
    </source>
</evidence>
<reference evidence="2 3" key="1">
    <citation type="submission" date="2020-03" db="EMBL/GenBank/DDBJ databases">
        <title>Draft Genome Sequence of Cudoniella acicularis.</title>
        <authorList>
            <person name="Buettner E."/>
            <person name="Kellner H."/>
        </authorList>
    </citation>
    <scope>NUCLEOTIDE SEQUENCE [LARGE SCALE GENOMIC DNA]</scope>
    <source>
        <strain evidence="2 3">DSM 108380</strain>
    </source>
</reference>
<keyword evidence="3" id="KW-1185">Reference proteome</keyword>
<gene>
    <name evidence="2" type="ORF">G7Y89_g13384</name>
</gene>
<feature type="region of interest" description="Disordered" evidence="1">
    <location>
        <begin position="1"/>
        <end position="110"/>
    </location>
</feature>
<feature type="compositionally biased region" description="Basic and acidic residues" evidence="1">
    <location>
        <begin position="64"/>
        <end position="73"/>
    </location>
</feature>
<dbReference type="EMBL" id="JAAMPI010001554">
    <property type="protein sequence ID" value="KAF4624787.1"/>
    <property type="molecule type" value="Genomic_DNA"/>
</dbReference>
<comment type="caution">
    <text evidence="2">The sequence shown here is derived from an EMBL/GenBank/DDBJ whole genome shotgun (WGS) entry which is preliminary data.</text>
</comment>
<dbReference type="AlphaFoldDB" id="A0A8H4RAU5"/>
<feature type="compositionally biased region" description="Basic residues" evidence="1">
    <location>
        <begin position="20"/>
        <end position="31"/>
    </location>
</feature>
<name>A0A8H4RAU5_9HELO</name>
<evidence type="ECO:0000313" key="3">
    <source>
        <dbReference type="Proteomes" id="UP000566819"/>
    </source>
</evidence>
<feature type="compositionally biased region" description="Low complexity" evidence="1">
    <location>
        <begin position="89"/>
        <end position="104"/>
    </location>
</feature>
<feature type="compositionally biased region" description="Pro residues" evidence="1">
    <location>
        <begin position="37"/>
        <end position="52"/>
    </location>
</feature>
<organism evidence="2 3">
    <name type="scientific">Cudoniella acicularis</name>
    <dbReference type="NCBI Taxonomy" id="354080"/>
    <lineage>
        <taxon>Eukaryota</taxon>
        <taxon>Fungi</taxon>
        <taxon>Dikarya</taxon>
        <taxon>Ascomycota</taxon>
        <taxon>Pezizomycotina</taxon>
        <taxon>Leotiomycetes</taxon>
        <taxon>Helotiales</taxon>
        <taxon>Tricladiaceae</taxon>
        <taxon>Cudoniella</taxon>
    </lineage>
</organism>
<proteinExistence type="predicted"/>
<protein>
    <submittedName>
        <fullName evidence="2">Uncharacterized protein</fullName>
    </submittedName>
</protein>
<accession>A0A8H4RAU5</accession>